<feature type="domain" description="GP-PDE" evidence="1">
    <location>
        <begin position="183"/>
        <end position="423"/>
    </location>
</feature>
<dbReference type="eggNOG" id="COG0584">
    <property type="taxonomic scope" value="Bacteria"/>
</dbReference>
<dbReference type="Gene3D" id="3.30.457.10">
    <property type="entry name" value="Copper amine oxidase-like, N-terminal domain"/>
    <property type="match status" value="1"/>
</dbReference>
<sequence length="437" mass="51147">MIKSFFRKFRSARMASKVAGVILVAVVVFAGYLGVMQARESKRLSEYKDTKINQVIYINNKKFEPSKPYKIRNEIVFLPLDDVLKALGDKYSYTEESFGKIVLKYQGTIYDLKKGSNIVYNRSAKEEIKMDGRVELMQGKLYVPLEFIKDCMYVNILELSGNRVFIDSFKERFKYDWMKDNKYIAHAMGGIDKKVYTNSLDAFEYNYKLGYRVFEIDVALTSDGQPVLLHSWDEPRLKELGLPTSWNKNRPNFNEFINTEVCGVYKPMSFREVCELSKKYKDVRFVIDVKGDQQMCKEVYKKCVKIAKEVDGKVLDKFIPQIYDEKMLNDVMATYDFKSMIYTLYKQEKLNAQEVIDFSYENGIKVVVIDKEKLNSKFIKELKQRGIYVYVNTYNDTTKIKELFGMGAKGIYSDFINPKNGENRYEVEENKNKDIKN</sequence>
<dbReference type="PANTHER" id="PTHR46211:SF14">
    <property type="entry name" value="GLYCEROPHOSPHODIESTER PHOSPHODIESTERASE"/>
    <property type="match status" value="1"/>
</dbReference>
<dbReference type="InterPro" id="IPR017946">
    <property type="entry name" value="PLC-like_Pdiesterase_TIM-brl"/>
</dbReference>
<dbReference type="STRING" id="500633.CLOHIR_00957"/>
<evidence type="ECO:0000313" key="3">
    <source>
        <dbReference type="Proteomes" id="UP000003178"/>
    </source>
</evidence>
<dbReference type="GO" id="GO:0008081">
    <property type="term" value="F:phosphoric diester hydrolase activity"/>
    <property type="evidence" value="ECO:0007669"/>
    <property type="project" value="InterPro"/>
</dbReference>
<keyword evidence="3" id="KW-1185">Reference proteome</keyword>
<name>B6FYK4_PEPHT</name>
<dbReference type="HOGENOM" id="CLU_626579_0_0_9"/>
<dbReference type="Proteomes" id="UP000003178">
    <property type="component" value="Unassembled WGS sequence"/>
</dbReference>
<dbReference type="AlphaFoldDB" id="B6FYK4"/>
<dbReference type="Pfam" id="PF07833">
    <property type="entry name" value="Cu_amine_oxidN1"/>
    <property type="match status" value="1"/>
</dbReference>
<dbReference type="PANTHER" id="PTHR46211">
    <property type="entry name" value="GLYCEROPHOSPHORYL DIESTER PHOSPHODIESTERASE"/>
    <property type="match status" value="1"/>
</dbReference>
<dbReference type="InterPro" id="IPR036582">
    <property type="entry name" value="Mao_N_sf"/>
</dbReference>
<reference evidence="2 3" key="2">
    <citation type="submission" date="2008-10" db="EMBL/GenBank/DDBJ databases">
        <title>Draft genome sequence of Clostridium hiranonis (DSM 13275).</title>
        <authorList>
            <person name="Sudarsanam P."/>
            <person name="Ley R."/>
            <person name="Guruge J."/>
            <person name="Turnbaugh P.J."/>
            <person name="Mahowald M."/>
            <person name="Liep D."/>
            <person name="Gordon J."/>
        </authorList>
    </citation>
    <scope>NUCLEOTIDE SEQUENCE [LARGE SCALE GENOMIC DNA]</scope>
    <source>
        <strain evidence="2 3">DSM 13275</strain>
    </source>
</reference>
<protein>
    <submittedName>
        <fullName evidence="2">Copper amine oxidase domain protein</fullName>
    </submittedName>
</protein>
<dbReference type="Pfam" id="PF03009">
    <property type="entry name" value="GDPD"/>
    <property type="match status" value="1"/>
</dbReference>
<dbReference type="OrthoDB" id="2033680at2"/>
<evidence type="ECO:0000313" key="2">
    <source>
        <dbReference type="EMBL" id="EEA85360.1"/>
    </source>
</evidence>
<comment type="caution">
    <text evidence="2">The sequence shown here is derived from an EMBL/GenBank/DDBJ whole genome shotgun (WGS) entry which is preliminary data.</text>
</comment>
<proteinExistence type="predicted"/>
<dbReference type="InterPro" id="IPR030395">
    <property type="entry name" value="GP_PDE_dom"/>
</dbReference>
<dbReference type="CDD" id="cd08583">
    <property type="entry name" value="PI-PLCc_GDPD_SF_unchar1"/>
    <property type="match status" value="1"/>
</dbReference>
<dbReference type="SUPFAM" id="SSF51695">
    <property type="entry name" value="PLC-like phosphodiesterases"/>
    <property type="match status" value="1"/>
</dbReference>
<dbReference type="InterPro" id="IPR012854">
    <property type="entry name" value="Cu_amine_oxidase-like_N"/>
</dbReference>
<dbReference type="GO" id="GO:0006629">
    <property type="term" value="P:lipid metabolic process"/>
    <property type="evidence" value="ECO:0007669"/>
    <property type="project" value="InterPro"/>
</dbReference>
<accession>B6FYK4</accession>
<reference evidence="2 3" key="1">
    <citation type="submission" date="2008-09" db="EMBL/GenBank/DDBJ databases">
        <authorList>
            <person name="Fulton L."/>
            <person name="Clifton S."/>
            <person name="Fulton B."/>
            <person name="Xu J."/>
            <person name="Minx P."/>
            <person name="Pepin K.H."/>
            <person name="Johnson M."/>
            <person name="Thiruvilangam P."/>
            <person name="Bhonagiri V."/>
            <person name="Nash W.E."/>
            <person name="Mardis E.R."/>
            <person name="Wilson R.K."/>
        </authorList>
    </citation>
    <scope>NUCLEOTIDE SEQUENCE [LARGE SCALE GENOMIC DNA]</scope>
    <source>
        <strain evidence="2 3">DSM 13275</strain>
    </source>
</reference>
<organism evidence="2 3">
    <name type="scientific">Peptacetobacter hiranonis (strain DSM 13275 / JCM 10541 / KCTC 15199 / TO-931)</name>
    <name type="common">Clostridium hiranonis</name>
    <dbReference type="NCBI Taxonomy" id="500633"/>
    <lineage>
        <taxon>Bacteria</taxon>
        <taxon>Bacillati</taxon>
        <taxon>Bacillota</taxon>
        <taxon>Clostridia</taxon>
        <taxon>Peptostreptococcales</taxon>
        <taxon>Peptostreptococcaceae</taxon>
        <taxon>Peptacetobacter</taxon>
    </lineage>
</organism>
<dbReference type="RefSeq" id="WP_006439875.1">
    <property type="nucleotide sequence ID" value="NZ_DS995356.1"/>
</dbReference>
<dbReference type="Gene3D" id="3.20.20.190">
    <property type="entry name" value="Phosphatidylinositol (PI) phosphodiesterase"/>
    <property type="match status" value="1"/>
</dbReference>
<gene>
    <name evidence="2" type="ORF">CLOHIR_00957</name>
</gene>
<dbReference type="PROSITE" id="PS51704">
    <property type="entry name" value="GP_PDE"/>
    <property type="match status" value="1"/>
</dbReference>
<evidence type="ECO:0000259" key="1">
    <source>
        <dbReference type="PROSITE" id="PS51704"/>
    </source>
</evidence>
<dbReference type="EMBL" id="ABWP01000044">
    <property type="protein sequence ID" value="EEA85360.1"/>
    <property type="molecule type" value="Genomic_DNA"/>
</dbReference>